<evidence type="ECO:0000313" key="2">
    <source>
        <dbReference type="Proteomes" id="UP000091956"/>
    </source>
</evidence>
<dbReference type="AlphaFoldDB" id="A0A1B8GW47"/>
<reference evidence="1 2" key="1">
    <citation type="submission" date="2016-03" db="EMBL/GenBank/DDBJ databases">
        <title>Comparative genomics of Pseudogymnoascus destructans, the fungus causing white-nose syndrome of bats.</title>
        <authorList>
            <person name="Palmer J.M."/>
            <person name="Drees K.P."/>
            <person name="Foster J.T."/>
            <person name="Lindner D.L."/>
        </authorList>
    </citation>
    <scope>NUCLEOTIDE SEQUENCE [LARGE SCALE GENOMIC DNA]</scope>
    <source>
        <strain evidence="1 2">UAMH 10579</strain>
    </source>
</reference>
<accession>A0A1B8GW47</accession>
<dbReference type="EMBL" id="KV460210">
    <property type="protein sequence ID" value="OBU00072.1"/>
    <property type="molecule type" value="Genomic_DNA"/>
</dbReference>
<dbReference type="RefSeq" id="XP_018133804.1">
    <property type="nucleotide sequence ID" value="XM_018271392.2"/>
</dbReference>
<dbReference type="Proteomes" id="UP000091956">
    <property type="component" value="Unassembled WGS sequence"/>
</dbReference>
<protein>
    <submittedName>
        <fullName evidence="1">Uncharacterized protein</fullName>
    </submittedName>
</protein>
<reference evidence="2" key="2">
    <citation type="journal article" date="2018" name="Nat. Commun.">
        <title>Extreme sensitivity to ultraviolet light in the fungal pathogen causing white-nose syndrome of bats.</title>
        <authorList>
            <person name="Palmer J.M."/>
            <person name="Drees K.P."/>
            <person name="Foster J.T."/>
            <person name="Lindner D.L."/>
        </authorList>
    </citation>
    <scope>NUCLEOTIDE SEQUENCE [LARGE SCALE GENOMIC DNA]</scope>
    <source>
        <strain evidence="2">UAMH 10579</strain>
    </source>
</reference>
<proteinExistence type="predicted"/>
<dbReference type="OrthoDB" id="3429721at2759"/>
<evidence type="ECO:0000313" key="1">
    <source>
        <dbReference type="EMBL" id="OBU00072.1"/>
    </source>
</evidence>
<sequence>MASPSIAEDQAAMSASEITVLVDVVPFGFRDPVKFNDYQSYGRLAYILGLDNKAAVKAWMASESFKPAYDELVCDWIDLQWDKAVDGMRRKRAPTLKQITQRISKAPERYTSATGVVDKTNFVEIDHYALCLVLLRAANETNPNGVFRGKTCSDENKDQRLWQAMLRGGTEAWYHRKRRVKLTPGEEMYA</sequence>
<gene>
    <name evidence="1" type="ORF">VE01_01877</name>
</gene>
<organism evidence="1 2">
    <name type="scientific">Pseudogymnoascus verrucosus</name>
    <dbReference type="NCBI Taxonomy" id="342668"/>
    <lineage>
        <taxon>Eukaryota</taxon>
        <taxon>Fungi</taxon>
        <taxon>Dikarya</taxon>
        <taxon>Ascomycota</taxon>
        <taxon>Pezizomycotina</taxon>
        <taxon>Leotiomycetes</taxon>
        <taxon>Thelebolales</taxon>
        <taxon>Thelebolaceae</taxon>
        <taxon>Pseudogymnoascus</taxon>
    </lineage>
</organism>
<name>A0A1B8GW47_9PEZI</name>
<keyword evidence="2" id="KW-1185">Reference proteome</keyword>
<dbReference type="GeneID" id="28835263"/>